<dbReference type="EMBL" id="BIMX01000007">
    <property type="protein sequence ID" value="GCE99041.1"/>
    <property type="molecule type" value="Genomic_DNA"/>
</dbReference>
<dbReference type="GO" id="GO:0005774">
    <property type="term" value="C:vacuolar membrane"/>
    <property type="evidence" value="ECO:0007669"/>
    <property type="project" value="TreeGrafter"/>
</dbReference>
<comment type="caution">
    <text evidence="3">The sequence shown here is derived from an EMBL/GenBank/DDBJ whole genome shotgun (WGS) entry which is preliminary data.</text>
</comment>
<evidence type="ECO:0000256" key="1">
    <source>
        <dbReference type="ARBA" id="ARBA00008433"/>
    </source>
</evidence>
<organism evidence="3 4">
    <name type="scientific">Zygosaccharomyces mellis</name>
    <dbReference type="NCBI Taxonomy" id="42258"/>
    <lineage>
        <taxon>Eukaryota</taxon>
        <taxon>Fungi</taxon>
        <taxon>Dikarya</taxon>
        <taxon>Ascomycota</taxon>
        <taxon>Saccharomycotina</taxon>
        <taxon>Saccharomycetes</taxon>
        <taxon>Saccharomycetales</taxon>
        <taxon>Saccharomycetaceae</taxon>
        <taxon>Zygosaccharomyces</taxon>
    </lineage>
</organism>
<dbReference type="GO" id="GO:1990130">
    <property type="term" value="C:GATOR1 complex"/>
    <property type="evidence" value="ECO:0007669"/>
    <property type="project" value="TreeGrafter"/>
</dbReference>
<feature type="region of interest" description="Disordered" evidence="2">
    <location>
        <begin position="354"/>
        <end position="378"/>
    </location>
</feature>
<dbReference type="GO" id="GO:1904262">
    <property type="term" value="P:negative regulation of TORC1 signaling"/>
    <property type="evidence" value="ECO:0007669"/>
    <property type="project" value="TreeGrafter"/>
</dbReference>
<dbReference type="OrthoDB" id="338854at2759"/>
<evidence type="ECO:0000313" key="4">
    <source>
        <dbReference type="Proteomes" id="UP000301737"/>
    </source>
</evidence>
<accession>A0A4C2E4X3</accession>
<proteinExistence type="inferred from homology"/>
<dbReference type="Pfam" id="PF06218">
    <property type="entry name" value="NPR2"/>
    <property type="match status" value="1"/>
</dbReference>
<dbReference type="PANTHER" id="PTHR12991">
    <property type="entry name" value="NITROGEN PERMEASE REGULATOR 2/TUMOR SUPPRESSOR CANDIDATE 4"/>
    <property type="match status" value="1"/>
</dbReference>
<dbReference type="Proteomes" id="UP000301737">
    <property type="component" value="Unassembled WGS sequence"/>
</dbReference>
<feature type="region of interest" description="Disordered" evidence="2">
    <location>
        <begin position="543"/>
        <end position="573"/>
    </location>
</feature>
<protein>
    <submittedName>
        <fullName evidence="3">Nitrogen permease regulator 2</fullName>
    </submittedName>
</protein>
<keyword evidence="4" id="KW-1185">Reference proteome</keyword>
<evidence type="ECO:0000256" key="2">
    <source>
        <dbReference type="SAM" id="MobiDB-lite"/>
    </source>
</evidence>
<name>A0A4C2E4X3_9SACH</name>
<feature type="compositionally biased region" description="Basic and acidic residues" evidence="2">
    <location>
        <begin position="544"/>
        <end position="560"/>
    </location>
</feature>
<dbReference type="AlphaFoldDB" id="A0A4C2E4X3"/>
<evidence type="ECO:0000313" key="3">
    <source>
        <dbReference type="EMBL" id="GCE99041.1"/>
    </source>
</evidence>
<dbReference type="InterPro" id="IPR009348">
    <property type="entry name" value="NPR2-like"/>
</dbReference>
<gene>
    <name evidence="3" type="primary">NPR2</name>
    <name evidence="3" type="ORF">ZYGM_004170</name>
</gene>
<dbReference type="GO" id="GO:0005096">
    <property type="term" value="F:GTPase activator activity"/>
    <property type="evidence" value="ECO:0007669"/>
    <property type="project" value="TreeGrafter"/>
</dbReference>
<sequence>MTDQFEGFVPIHTLFYAVFHPTKGTQVRYEYPPGNLEYNNINFDAIKNYIIPKPQLCHKLLTLKYKNYRIACYPVTVNSPYYARNFFSFNFVFVFPYDCETSSYEPAIARLGKMFRVLEEQNQILSKAENDPIYFDFKLADNTTEQDKLNPEKSFKGLTKTQGAALEKYNEIMRDLKNEKLDFSVQDLVMRIFQDLNNYSECLIPIDEGNAVDIKIFPLKKPPNSYISIEDVPISTVNLKTIIDVNWDPTMLKIVPYIDGLNSISKIAKLSDSDVSLVLECIKHLVYYNCVILADIFQFSNIYAPTSLLRQFLTDPTLSSECQSHVILEGYSSLSQMPFERSRTLEFDYMDHSKNEESASRTTSVSSKSDSRSRQPYWKNPYRFNQRSQSSLSSTYTNITHVMAKHLPTKACLFDLYRTLSQGVTVREWYKLNYQTIKGNNIDVRRFITFGTIKGIIYRCYSFPVMKKMPIFDLAHTLHTAGNLNQGIKKGRGSKNHTESEYVFSTSDMKLGKASNAHQNFSVDIADEVLRNVYKKLFNSGEPNSHRDYPLPKSSREESHVSLSALSGDNVSHPKKPERVFKVAFDENKDSLVSYALPQQKNKGNKTEAAELDKVKANQKMILLESVAAADCLDKICVKLEKPRYEVEQLLHELGDYKMINS</sequence>
<reference evidence="3 4" key="1">
    <citation type="submission" date="2019-01" db="EMBL/GenBank/DDBJ databases">
        <title>Draft Genome Sequencing of Zygosaccharomyces mellis Ca-7.</title>
        <authorList>
            <person name="Shiwa Y."/>
            <person name="Kanesaki Y."/>
            <person name="Ishige T."/>
            <person name="Mura K."/>
            <person name="Hori T."/>
            <person name="Tamura T."/>
        </authorList>
    </citation>
    <scope>NUCLEOTIDE SEQUENCE [LARGE SCALE GENOMIC DNA]</scope>
    <source>
        <strain evidence="3 4">Ca-7</strain>
    </source>
</reference>
<dbReference type="PANTHER" id="PTHR12991:SF10">
    <property type="entry name" value="GATOR COMPLEX PROTEIN NPRL2"/>
    <property type="match status" value="1"/>
</dbReference>
<dbReference type="GO" id="GO:0010508">
    <property type="term" value="P:positive regulation of autophagy"/>
    <property type="evidence" value="ECO:0007669"/>
    <property type="project" value="TreeGrafter"/>
</dbReference>
<comment type="similarity">
    <text evidence="1">Belongs to the NPR2 family.</text>
</comment>
<feature type="compositionally biased region" description="Polar residues" evidence="2">
    <location>
        <begin position="561"/>
        <end position="570"/>
    </location>
</feature>